<keyword evidence="4" id="KW-1185">Reference proteome</keyword>
<dbReference type="EMBL" id="JBIAQY010000001">
    <property type="protein sequence ID" value="MFF3566873.1"/>
    <property type="molecule type" value="Genomic_DNA"/>
</dbReference>
<evidence type="ECO:0000313" key="3">
    <source>
        <dbReference type="EMBL" id="MFF3566873.1"/>
    </source>
</evidence>
<feature type="compositionally biased region" description="Low complexity" evidence="1">
    <location>
        <begin position="37"/>
        <end position="53"/>
    </location>
</feature>
<evidence type="ECO:0000256" key="2">
    <source>
        <dbReference type="SAM" id="SignalP"/>
    </source>
</evidence>
<feature type="signal peptide" evidence="2">
    <location>
        <begin position="1"/>
        <end position="29"/>
    </location>
</feature>
<feature type="region of interest" description="Disordered" evidence="1">
    <location>
        <begin position="37"/>
        <end position="69"/>
    </location>
</feature>
<dbReference type="InterPro" id="IPR024520">
    <property type="entry name" value="DUF3558"/>
</dbReference>
<evidence type="ECO:0000256" key="1">
    <source>
        <dbReference type="SAM" id="MobiDB-lite"/>
    </source>
</evidence>
<dbReference type="RefSeq" id="WP_387402547.1">
    <property type="nucleotide sequence ID" value="NZ_JBIAQY010000001.1"/>
</dbReference>
<gene>
    <name evidence="3" type="ORF">ACFYXQ_03730</name>
</gene>
<evidence type="ECO:0000313" key="4">
    <source>
        <dbReference type="Proteomes" id="UP001601992"/>
    </source>
</evidence>
<proteinExistence type="predicted"/>
<dbReference type="Proteomes" id="UP001601992">
    <property type="component" value="Unassembled WGS sequence"/>
</dbReference>
<organism evidence="3 4">
    <name type="scientific">Nocardia jiangxiensis</name>
    <dbReference type="NCBI Taxonomy" id="282685"/>
    <lineage>
        <taxon>Bacteria</taxon>
        <taxon>Bacillati</taxon>
        <taxon>Actinomycetota</taxon>
        <taxon>Actinomycetes</taxon>
        <taxon>Mycobacteriales</taxon>
        <taxon>Nocardiaceae</taxon>
        <taxon>Nocardia</taxon>
    </lineage>
</organism>
<dbReference type="Pfam" id="PF12079">
    <property type="entry name" value="DUF3558"/>
    <property type="match status" value="1"/>
</dbReference>
<sequence>MIRHRHSRGARTSRSLCAATALVAALALAGCSSTGGPTTTSASSTAAKSSGEAPFPTLTAPALQPPQQYNVGRPDVVFDPCTWIDDETLTKLGYDPQSRSRSVADIHGEYTFLSCEYKSPDSVYSLGIMSGNRTMAEGRAKYTSDGDQIQDTTIDGRQAMIVREKAGDFCSVVLQDKVGYIDFDRNIASYLITSGPVPERCSGMVDLVKSIIPRIGDN</sequence>
<comment type="caution">
    <text evidence="3">The sequence shown here is derived from an EMBL/GenBank/DDBJ whole genome shotgun (WGS) entry which is preliminary data.</text>
</comment>
<feature type="chain" id="PRO_5045616379" evidence="2">
    <location>
        <begin position="30"/>
        <end position="218"/>
    </location>
</feature>
<accession>A0ABW6RU06</accession>
<keyword evidence="2" id="KW-0732">Signal</keyword>
<protein>
    <submittedName>
        <fullName evidence="3">DUF3558 domain-containing protein</fullName>
    </submittedName>
</protein>
<reference evidence="3 4" key="1">
    <citation type="submission" date="2024-10" db="EMBL/GenBank/DDBJ databases">
        <title>The Natural Products Discovery Center: Release of the First 8490 Sequenced Strains for Exploring Actinobacteria Biosynthetic Diversity.</title>
        <authorList>
            <person name="Kalkreuter E."/>
            <person name="Kautsar S.A."/>
            <person name="Yang D."/>
            <person name="Bader C.D."/>
            <person name="Teijaro C.N."/>
            <person name="Fluegel L."/>
            <person name="Davis C.M."/>
            <person name="Simpson J.R."/>
            <person name="Lauterbach L."/>
            <person name="Steele A.D."/>
            <person name="Gui C."/>
            <person name="Meng S."/>
            <person name="Li G."/>
            <person name="Viehrig K."/>
            <person name="Ye F."/>
            <person name="Su P."/>
            <person name="Kiefer A.F."/>
            <person name="Nichols A."/>
            <person name="Cepeda A.J."/>
            <person name="Yan W."/>
            <person name="Fan B."/>
            <person name="Jiang Y."/>
            <person name="Adhikari A."/>
            <person name="Zheng C.-J."/>
            <person name="Schuster L."/>
            <person name="Cowan T.M."/>
            <person name="Smanski M.J."/>
            <person name="Chevrette M.G."/>
            <person name="De Carvalho L.P.S."/>
            <person name="Shen B."/>
        </authorList>
    </citation>
    <scope>NUCLEOTIDE SEQUENCE [LARGE SCALE GENOMIC DNA]</scope>
    <source>
        <strain evidence="3 4">NPDC002593</strain>
    </source>
</reference>
<dbReference type="PROSITE" id="PS51257">
    <property type="entry name" value="PROKAR_LIPOPROTEIN"/>
    <property type="match status" value="1"/>
</dbReference>
<name>A0ABW6RU06_9NOCA</name>